<evidence type="ECO:0008006" key="3">
    <source>
        <dbReference type="Google" id="ProtNLM"/>
    </source>
</evidence>
<dbReference type="Gene3D" id="3.40.720.10">
    <property type="entry name" value="Alkaline Phosphatase, subunit A"/>
    <property type="match status" value="1"/>
</dbReference>
<gene>
    <name evidence="1" type="ORF">N7492_004510</name>
</gene>
<comment type="caution">
    <text evidence="1">The sequence shown here is derived from an EMBL/GenBank/DDBJ whole genome shotgun (WGS) entry which is preliminary data.</text>
</comment>
<proteinExistence type="predicted"/>
<reference evidence="1" key="2">
    <citation type="journal article" date="2023" name="IMA Fungus">
        <title>Comparative genomic study of the Penicillium genus elucidates a diverse pangenome and 15 lateral gene transfer events.</title>
        <authorList>
            <person name="Petersen C."/>
            <person name="Sorensen T."/>
            <person name="Nielsen M.R."/>
            <person name="Sondergaard T.E."/>
            <person name="Sorensen J.L."/>
            <person name="Fitzpatrick D.A."/>
            <person name="Frisvad J.C."/>
            <person name="Nielsen K.L."/>
        </authorList>
    </citation>
    <scope>NUCLEOTIDE SEQUENCE</scope>
    <source>
        <strain evidence="1">IBT 21917</strain>
    </source>
</reference>
<dbReference type="OrthoDB" id="103349at2759"/>
<sequence>MAYQRIRNCQSSPKMIGWRPLQDYFSRPTEELYDIQADPDEVRNLAEKPDYRSVLDEMRTTMENWQRRTEDPRLYRDGVSMLLVRHHLEAGLEVPDRWDFNVDVSESRGQPNFARDFAWGAEMHL</sequence>
<evidence type="ECO:0000313" key="2">
    <source>
        <dbReference type="Proteomes" id="UP001146351"/>
    </source>
</evidence>
<dbReference type="Proteomes" id="UP001146351">
    <property type="component" value="Unassembled WGS sequence"/>
</dbReference>
<dbReference type="InterPro" id="IPR017850">
    <property type="entry name" value="Alkaline_phosphatase_core_sf"/>
</dbReference>
<organism evidence="1 2">
    <name type="scientific">Penicillium capsulatum</name>
    <dbReference type="NCBI Taxonomy" id="69766"/>
    <lineage>
        <taxon>Eukaryota</taxon>
        <taxon>Fungi</taxon>
        <taxon>Dikarya</taxon>
        <taxon>Ascomycota</taxon>
        <taxon>Pezizomycotina</taxon>
        <taxon>Eurotiomycetes</taxon>
        <taxon>Eurotiomycetidae</taxon>
        <taxon>Eurotiales</taxon>
        <taxon>Aspergillaceae</taxon>
        <taxon>Penicillium</taxon>
    </lineage>
</organism>
<accession>A0A9W9IE16</accession>
<dbReference type="AlphaFoldDB" id="A0A9W9IE16"/>
<keyword evidence="2" id="KW-1185">Reference proteome</keyword>
<dbReference type="EMBL" id="JAPQKO010000003">
    <property type="protein sequence ID" value="KAJ5171917.1"/>
    <property type="molecule type" value="Genomic_DNA"/>
</dbReference>
<evidence type="ECO:0000313" key="1">
    <source>
        <dbReference type="EMBL" id="KAJ5171917.1"/>
    </source>
</evidence>
<name>A0A9W9IE16_9EURO</name>
<reference evidence="1" key="1">
    <citation type="submission" date="2022-11" db="EMBL/GenBank/DDBJ databases">
        <authorList>
            <person name="Petersen C."/>
        </authorList>
    </citation>
    <scope>NUCLEOTIDE SEQUENCE</scope>
    <source>
        <strain evidence="1">IBT 21917</strain>
    </source>
</reference>
<protein>
    <recommendedName>
        <fullName evidence="3">N-sulphoglucosamine sulphohydrolase C-terminal domain-containing protein</fullName>
    </recommendedName>
</protein>
<dbReference type="SUPFAM" id="SSF53649">
    <property type="entry name" value="Alkaline phosphatase-like"/>
    <property type="match status" value="1"/>
</dbReference>